<feature type="domain" description="ERV/ALR sulfhydryl oxidase" evidence="8">
    <location>
        <begin position="1"/>
        <end position="101"/>
    </location>
</feature>
<evidence type="ECO:0000256" key="7">
    <source>
        <dbReference type="SAM" id="Phobius"/>
    </source>
</evidence>
<keyword evidence="7" id="KW-0812">Transmembrane</keyword>
<dbReference type="PANTHER" id="PTHR12645:SF0">
    <property type="entry name" value="FAD-LINKED SULFHYDRYL OXIDASE ALR"/>
    <property type="match status" value="1"/>
</dbReference>
<accession>A0A6C0CKB9</accession>
<dbReference type="GO" id="GO:0005739">
    <property type="term" value="C:mitochondrion"/>
    <property type="evidence" value="ECO:0007669"/>
    <property type="project" value="TreeGrafter"/>
</dbReference>
<organism evidence="9">
    <name type="scientific">viral metagenome</name>
    <dbReference type="NCBI Taxonomy" id="1070528"/>
    <lineage>
        <taxon>unclassified sequences</taxon>
        <taxon>metagenomes</taxon>
        <taxon>organismal metagenomes</taxon>
    </lineage>
</organism>
<evidence type="ECO:0000259" key="8">
    <source>
        <dbReference type="PROSITE" id="PS51324"/>
    </source>
</evidence>
<dbReference type="InterPro" id="IPR017905">
    <property type="entry name" value="ERV/ALR_sulphydryl_oxidase"/>
</dbReference>
<evidence type="ECO:0000256" key="3">
    <source>
        <dbReference type="ARBA" id="ARBA00022630"/>
    </source>
</evidence>
<evidence type="ECO:0000256" key="6">
    <source>
        <dbReference type="ARBA" id="ARBA00023157"/>
    </source>
</evidence>
<dbReference type="PROSITE" id="PS51324">
    <property type="entry name" value="ERV_ALR"/>
    <property type="match status" value="1"/>
</dbReference>
<keyword evidence="5" id="KW-0560">Oxidoreductase</keyword>
<comment type="cofactor">
    <cofactor evidence="1">
        <name>FAD</name>
        <dbReference type="ChEBI" id="CHEBI:57692"/>
    </cofactor>
</comment>
<dbReference type="GO" id="GO:0016971">
    <property type="term" value="F:flavin-dependent sulfhydryl oxidase activity"/>
    <property type="evidence" value="ECO:0007669"/>
    <property type="project" value="InterPro"/>
</dbReference>
<evidence type="ECO:0000256" key="5">
    <source>
        <dbReference type="ARBA" id="ARBA00023002"/>
    </source>
</evidence>
<evidence type="ECO:0000313" key="9">
    <source>
        <dbReference type="EMBL" id="QHT04743.1"/>
    </source>
</evidence>
<evidence type="ECO:0000256" key="2">
    <source>
        <dbReference type="ARBA" id="ARBA00012512"/>
    </source>
</evidence>
<evidence type="ECO:0000256" key="4">
    <source>
        <dbReference type="ARBA" id="ARBA00022827"/>
    </source>
</evidence>
<dbReference type="InterPro" id="IPR039799">
    <property type="entry name" value="ALR/ERV"/>
</dbReference>
<sequence>MDQTIWGPKMWHILHTVSFTYPKSPTCEQKNQFKTFYMSLQHILPCSVCRSHYKENLKINPIDNALDSRVDLVKWVIDFHNLVNYQLGKRQYSYDEVVKMYHKIYRSPYRRIKPFWIWLLVILVIIFIAVLFYRKGFKK</sequence>
<keyword evidence="7" id="KW-1133">Transmembrane helix</keyword>
<dbReference type="EMBL" id="MN739437">
    <property type="protein sequence ID" value="QHT04743.1"/>
    <property type="molecule type" value="Genomic_DNA"/>
</dbReference>
<keyword evidence="3" id="KW-0285">Flavoprotein</keyword>
<dbReference type="AlphaFoldDB" id="A0A6C0CKB9"/>
<feature type="transmembrane region" description="Helical" evidence="7">
    <location>
        <begin position="115"/>
        <end position="133"/>
    </location>
</feature>
<proteinExistence type="predicted"/>
<keyword evidence="7" id="KW-0472">Membrane</keyword>
<dbReference type="Gene3D" id="1.20.120.310">
    <property type="entry name" value="ERV/ALR sulfhydryl oxidase domain"/>
    <property type="match status" value="1"/>
</dbReference>
<protein>
    <recommendedName>
        <fullName evidence="2">thiol oxidase</fullName>
        <ecNumber evidence="2">1.8.3.2</ecNumber>
    </recommendedName>
</protein>
<dbReference type="GO" id="GO:0050660">
    <property type="term" value="F:flavin adenine dinucleotide binding"/>
    <property type="evidence" value="ECO:0007669"/>
    <property type="project" value="TreeGrafter"/>
</dbReference>
<dbReference type="EC" id="1.8.3.2" evidence="2"/>
<reference evidence="9" key="1">
    <citation type="journal article" date="2020" name="Nature">
        <title>Giant virus diversity and host interactions through global metagenomics.</title>
        <authorList>
            <person name="Schulz F."/>
            <person name="Roux S."/>
            <person name="Paez-Espino D."/>
            <person name="Jungbluth S."/>
            <person name="Walsh D.A."/>
            <person name="Denef V.J."/>
            <person name="McMahon K.D."/>
            <person name="Konstantinidis K.T."/>
            <person name="Eloe-Fadrosh E.A."/>
            <person name="Kyrpides N.C."/>
            <person name="Woyke T."/>
        </authorList>
    </citation>
    <scope>NUCLEOTIDE SEQUENCE</scope>
    <source>
        <strain evidence="9">GVMAG-M-3300021343-4</strain>
    </source>
</reference>
<name>A0A6C0CKB9_9ZZZZ</name>
<dbReference type="PANTHER" id="PTHR12645">
    <property type="entry name" value="ALR/ERV"/>
    <property type="match status" value="1"/>
</dbReference>
<dbReference type="Pfam" id="PF04777">
    <property type="entry name" value="Evr1_Alr"/>
    <property type="match status" value="1"/>
</dbReference>
<dbReference type="SUPFAM" id="SSF69000">
    <property type="entry name" value="FAD-dependent thiol oxidase"/>
    <property type="match status" value="1"/>
</dbReference>
<keyword evidence="6" id="KW-1015">Disulfide bond</keyword>
<keyword evidence="4" id="KW-0274">FAD</keyword>
<evidence type="ECO:0000256" key="1">
    <source>
        <dbReference type="ARBA" id="ARBA00001974"/>
    </source>
</evidence>
<dbReference type="InterPro" id="IPR036774">
    <property type="entry name" value="ERV/ALR_sulphydryl_oxid_sf"/>
</dbReference>